<dbReference type="PROSITE" id="PS50294">
    <property type="entry name" value="WD_REPEATS_REGION"/>
    <property type="match status" value="1"/>
</dbReference>
<dbReference type="Gene3D" id="2.130.10.10">
    <property type="entry name" value="YVTN repeat-like/Quinoprotein amine dehydrogenase"/>
    <property type="match status" value="1"/>
</dbReference>
<dbReference type="InterPro" id="IPR015943">
    <property type="entry name" value="WD40/YVTN_repeat-like_dom_sf"/>
</dbReference>
<feature type="repeat" description="WD" evidence="1">
    <location>
        <begin position="285"/>
        <end position="319"/>
    </location>
</feature>
<comment type="caution">
    <text evidence="3">The sequence shown here is derived from an EMBL/GenBank/DDBJ whole genome shotgun (WGS) entry which is preliminary data.</text>
</comment>
<dbReference type="SUPFAM" id="SSF50978">
    <property type="entry name" value="WD40 repeat-like"/>
    <property type="match status" value="1"/>
</dbReference>
<dbReference type="PANTHER" id="PTHR43991">
    <property type="entry name" value="WD REPEAT PROTEIN (AFU_ORTHOLOGUE AFUA_8G05640)-RELATED"/>
    <property type="match status" value="1"/>
</dbReference>
<organism evidence="3 4">
    <name type="scientific">Basidiobolus ranarum</name>
    <dbReference type="NCBI Taxonomy" id="34480"/>
    <lineage>
        <taxon>Eukaryota</taxon>
        <taxon>Fungi</taxon>
        <taxon>Fungi incertae sedis</taxon>
        <taxon>Zoopagomycota</taxon>
        <taxon>Entomophthoromycotina</taxon>
        <taxon>Basidiobolomycetes</taxon>
        <taxon>Basidiobolales</taxon>
        <taxon>Basidiobolaceae</taxon>
        <taxon>Basidiobolus</taxon>
    </lineage>
</organism>
<gene>
    <name evidence="3" type="ORF">K7432_000880</name>
</gene>
<dbReference type="PANTHER" id="PTHR43991:SF12">
    <property type="entry name" value="WD REPEAT PROTEIN (AFU_ORTHOLOGUE AFUA_8G05640)"/>
    <property type="match status" value="1"/>
</dbReference>
<accession>A0ABR2X3V6</accession>
<evidence type="ECO:0000313" key="4">
    <source>
        <dbReference type="Proteomes" id="UP001479436"/>
    </source>
</evidence>
<dbReference type="Pfam" id="PF10313">
    <property type="entry name" value="DUF2415"/>
    <property type="match status" value="1"/>
</dbReference>
<dbReference type="PROSITE" id="PS50082">
    <property type="entry name" value="WD_REPEATS_2"/>
    <property type="match status" value="1"/>
</dbReference>
<dbReference type="EMBL" id="JASJQH010000017">
    <property type="protein sequence ID" value="KAK9768469.1"/>
    <property type="molecule type" value="Genomic_DNA"/>
</dbReference>
<name>A0ABR2X3V6_9FUNG</name>
<dbReference type="SMART" id="SM00320">
    <property type="entry name" value="WD40"/>
    <property type="match status" value="3"/>
</dbReference>
<dbReference type="Proteomes" id="UP001479436">
    <property type="component" value="Unassembled WGS sequence"/>
</dbReference>
<evidence type="ECO:0000313" key="3">
    <source>
        <dbReference type="EMBL" id="KAK9768469.1"/>
    </source>
</evidence>
<dbReference type="Pfam" id="PF00400">
    <property type="entry name" value="WD40"/>
    <property type="match status" value="1"/>
</dbReference>
<dbReference type="InterPro" id="IPR001680">
    <property type="entry name" value="WD40_rpt"/>
</dbReference>
<sequence length="420" mass="47439">MDLGLFYQTSGALELMNEHLLKEDYVPPVHVSSKMEVTTEDLQEGIDMQGISWEYSHFNREALRRERIEKYYNYRSLSTTRESILKELSPMRTDGNFLKFNYASLRDTCSITHFQLRNLLWATSKNDVYYTSEYGIEHWSPICKNSQTVIDFKGHSDLINFKASSLVCKENLILVGGFNGEILCKNVNNEDGFRSGVVTQNLNGITNHLDISESRSGALQAIISSNDCCVRMMDLETFQITNTFEFEWPVNCAVSSPDRRLLSVVGDDTDCSILNAETGEVIHTLSGHVDYSFATCWSPDSRTLATGNQDMTARLYDTRYFAKSFSLFQTQMAAVRSLRFSPDGRFLVVAEPADFIHILDAHSFDRSQVIDFFGEIAGISFPEGESDSLFVGVVDDDTGFNSCILEFTTDRLNSLAQLCV</sequence>
<dbReference type="InterPro" id="IPR036322">
    <property type="entry name" value="WD40_repeat_dom_sf"/>
</dbReference>
<dbReference type="InterPro" id="IPR019417">
    <property type="entry name" value="DUF2415"/>
</dbReference>
<feature type="domain" description="DUF2415" evidence="2">
    <location>
        <begin position="334"/>
        <end position="371"/>
    </location>
</feature>
<keyword evidence="4" id="KW-1185">Reference proteome</keyword>
<keyword evidence="1" id="KW-0853">WD repeat</keyword>
<reference evidence="3 4" key="1">
    <citation type="submission" date="2023-04" db="EMBL/GenBank/DDBJ databases">
        <title>Genome of Basidiobolus ranarum AG-B5.</title>
        <authorList>
            <person name="Stajich J.E."/>
            <person name="Carter-House D."/>
            <person name="Gryganskyi A."/>
        </authorList>
    </citation>
    <scope>NUCLEOTIDE SEQUENCE [LARGE SCALE GENOMIC DNA]</scope>
    <source>
        <strain evidence="3 4">AG-B5</strain>
    </source>
</reference>
<protein>
    <recommendedName>
        <fullName evidence="2">DUF2415 domain-containing protein</fullName>
    </recommendedName>
</protein>
<evidence type="ECO:0000256" key="1">
    <source>
        <dbReference type="PROSITE-ProRule" id="PRU00221"/>
    </source>
</evidence>
<proteinExistence type="predicted"/>
<evidence type="ECO:0000259" key="2">
    <source>
        <dbReference type="Pfam" id="PF10313"/>
    </source>
</evidence>